<protein>
    <recommendedName>
        <fullName evidence="3">Transposase</fullName>
    </recommendedName>
</protein>
<proteinExistence type="predicted"/>
<dbReference type="EMBL" id="CP072361">
    <property type="protein sequence ID" value="QUB75672.1"/>
    <property type="molecule type" value="Genomic_DNA"/>
</dbReference>
<reference evidence="1 2" key="1">
    <citation type="submission" date="2021-03" db="EMBL/GenBank/DDBJ databases">
        <title>Human Oral Microbial Genomes.</title>
        <authorList>
            <person name="Johnston C.D."/>
            <person name="Chen T."/>
            <person name="Dewhirst F.E."/>
        </authorList>
    </citation>
    <scope>NUCLEOTIDE SEQUENCE [LARGE SCALE GENOMIC DNA]</scope>
    <source>
        <strain evidence="1 2">F0054</strain>
    </source>
</reference>
<dbReference type="Proteomes" id="UP000682195">
    <property type="component" value="Chromosome 1"/>
</dbReference>
<name>A0ABX7XRE0_9BACT</name>
<dbReference type="RefSeq" id="WP_211807715.1">
    <property type="nucleotide sequence ID" value="NZ_CP072361.1"/>
</dbReference>
<evidence type="ECO:0000313" key="1">
    <source>
        <dbReference type="EMBL" id="QUB75672.1"/>
    </source>
</evidence>
<gene>
    <name evidence="1" type="ORF">J5A58_01210</name>
</gene>
<organism evidence="1 2">
    <name type="scientific">Prevotella melaninogenica</name>
    <dbReference type="NCBI Taxonomy" id="28132"/>
    <lineage>
        <taxon>Bacteria</taxon>
        <taxon>Pseudomonadati</taxon>
        <taxon>Bacteroidota</taxon>
        <taxon>Bacteroidia</taxon>
        <taxon>Bacteroidales</taxon>
        <taxon>Prevotellaceae</taxon>
        <taxon>Prevotella</taxon>
    </lineage>
</organism>
<evidence type="ECO:0008006" key="3">
    <source>
        <dbReference type="Google" id="ProtNLM"/>
    </source>
</evidence>
<accession>A0ABX7XRE0</accession>
<sequence>MYIKVQTRIKAGADGQKHYFSYPRLYESYRDSDGRARQQYLLPLDLDDLPSWKDREVMYKVLNAMVKNGPRLPLDDTLVNQKANIVYHQLLDKGLLGDVRAGLRRITAAKTT</sequence>
<evidence type="ECO:0000313" key="2">
    <source>
        <dbReference type="Proteomes" id="UP000682195"/>
    </source>
</evidence>
<keyword evidence="2" id="KW-1185">Reference proteome</keyword>